<sequence length="527" mass="60942">VKSYYKHLTSRQQFGEKIEQVRKPILRSSAVFPVIKNQYYSTKINYLGYWLIKRNIPEVSLLITLRDQSGKILLRKLQTIDTVQAFSIVLDSLLKELNFDYTKNFLGSIETEFFTTRDMVFPYPALVLEYYNKDFSTCVHTLGRIYNDFEDLKENEQFKVPETGFDIHASDDLSCFLSFVNGPISNSNGLIEYIVTNFNSEKFSGSFQLGEIKPFETKFIFLKDHIPDLPKILKNKSGSISLKHDFEGFYPRLLVGNIQNSFPSVSFTHSYYDCSSCNTDSDFWNRIDENYYDSSVYFPLFLTDNHYTDLVLYPNFSPSEYVLQIELYDKSGNKIFQNPNFYNVKSNESKLIKIEFKKIFEELNLDKNNITSANIITKFSDKKIPTRVKFGLNVGISGIKSKLPCNICFNSNLGNPNIENKPGSFHWSPIFKNGTSIVTLANFSNRIGYSKQAKISLNFYHQRDPSSISREITLGPNEEYRISLNDDKLKEFFQDDGWVTVKSDNPHIQGFYFTFYPSGAVSGDHFF</sequence>
<organism evidence="1">
    <name type="scientific">marine metagenome</name>
    <dbReference type="NCBI Taxonomy" id="408172"/>
    <lineage>
        <taxon>unclassified sequences</taxon>
        <taxon>metagenomes</taxon>
        <taxon>ecological metagenomes</taxon>
    </lineage>
</organism>
<evidence type="ECO:0000313" key="1">
    <source>
        <dbReference type="EMBL" id="SVA86370.1"/>
    </source>
</evidence>
<gene>
    <name evidence="1" type="ORF">METZ01_LOCUS139224</name>
</gene>
<protein>
    <submittedName>
        <fullName evidence="1">Uncharacterized protein</fullName>
    </submittedName>
</protein>
<accession>A0A381ZAX7</accession>
<reference evidence="1" key="1">
    <citation type="submission" date="2018-05" db="EMBL/GenBank/DDBJ databases">
        <authorList>
            <person name="Lanie J.A."/>
            <person name="Ng W.-L."/>
            <person name="Kazmierczak K.M."/>
            <person name="Andrzejewski T.M."/>
            <person name="Davidsen T.M."/>
            <person name="Wayne K.J."/>
            <person name="Tettelin H."/>
            <person name="Glass J.I."/>
            <person name="Rusch D."/>
            <person name="Podicherti R."/>
            <person name="Tsui H.-C.T."/>
            <person name="Winkler M.E."/>
        </authorList>
    </citation>
    <scope>NUCLEOTIDE SEQUENCE</scope>
</reference>
<name>A0A381ZAX7_9ZZZZ</name>
<dbReference type="EMBL" id="UINC01020608">
    <property type="protein sequence ID" value="SVA86370.1"/>
    <property type="molecule type" value="Genomic_DNA"/>
</dbReference>
<dbReference type="AlphaFoldDB" id="A0A381ZAX7"/>
<proteinExistence type="predicted"/>
<feature type="non-terminal residue" evidence="1">
    <location>
        <position position="1"/>
    </location>
</feature>